<comment type="caution">
    <text evidence="4">The sequence shown here is derived from an EMBL/GenBank/DDBJ whole genome shotgun (WGS) entry which is preliminary data.</text>
</comment>
<keyword evidence="1" id="KW-0677">Repeat</keyword>
<dbReference type="InterPro" id="IPR011990">
    <property type="entry name" value="TPR-like_helical_dom_sf"/>
</dbReference>
<dbReference type="InterPro" id="IPR019734">
    <property type="entry name" value="TPR_rpt"/>
</dbReference>
<dbReference type="PANTHER" id="PTHR16193:SF0">
    <property type="entry name" value="TETRATRICOPEPTIDE REPEAT PROTEIN 27"/>
    <property type="match status" value="1"/>
</dbReference>
<dbReference type="Gene3D" id="1.25.40.10">
    <property type="entry name" value="Tetratricopeptide repeat domain"/>
    <property type="match status" value="1"/>
</dbReference>
<dbReference type="SMART" id="SM00028">
    <property type="entry name" value="TPR"/>
    <property type="match status" value="3"/>
</dbReference>
<evidence type="ECO:0000256" key="3">
    <source>
        <dbReference type="PROSITE-ProRule" id="PRU00339"/>
    </source>
</evidence>
<evidence type="ECO:0000313" key="5">
    <source>
        <dbReference type="Proteomes" id="UP000823046"/>
    </source>
</evidence>
<dbReference type="PANTHER" id="PTHR16193">
    <property type="entry name" value="TETRATRICOPEPTIDE REPEAT PROTEIN 27"/>
    <property type="match status" value="1"/>
</dbReference>
<dbReference type="EMBL" id="JADAQX010000051">
    <property type="protein sequence ID" value="KAF8822479.1"/>
    <property type="molecule type" value="Genomic_DNA"/>
</dbReference>
<evidence type="ECO:0000256" key="2">
    <source>
        <dbReference type="ARBA" id="ARBA00022803"/>
    </source>
</evidence>
<organism evidence="4 5">
    <name type="scientific">Cardiosporidium cionae</name>
    <dbReference type="NCBI Taxonomy" id="476202"/>
    <lineage>
        <taxon>Eukaryota</taxon>
        <taxon>Sar</taxon>
        <taxon>Alveolata</taxon>
        <taxon>Apicomplexa</taxon>
        <taxon>Aconoidasida</taxon>
        <taxon>Nephromycida</taxon>
        <taxon>Cardiosporidium</taxon>
    </lineage>
</organism>
<feature type="repeat" description="TPR" evidence="3">
    <location>
        <begin position="129"/>
        <end position="162"/>
    </location>
</feature>
<sequence length="431" mass="49497">MTIVTHCIDNPSGTNVMLSIDKEPDGSHRLLYFHQLNYPARWEAQRELGMRMLRIGAFLSAFNMFKAMLMWEEAIDCLIAADRLADAKILLEERLSIRPTPPLWCSKGDLEKECSCYEKAWQLSGCRYARAQRSIGHFALKSNNFDAAIVAYRKALKINPLHAHCWFNLGCCLMQENEWFESLESFAKVVMLEPDHGEAWANMAGIHSKNASWEEAKVCVEQAVKYCNENWKVWDTYLKVGVRMRDIPAVIRGIRVIIDDLHQKKMLPTWIFAFLVDIVISNASTNSATKTGQDYYAACIDIISVASNHFADKPEIWDCYSTLLEYNGCYELAFEMYLREFRILQTEIFSSDIVKEILSGRIELLGVTIQKLFKCSTCFKISKESFEGLKLTLKALTKRIDQHYPGKFGSAVELIKETVHKLESDEFNDKK</sequence>
<accession>A0ABQ7JF23</accession>
<dbReference type="InterPro" id="IPR044244">
    <property type="entry name" value="TTC27/Emw1"/>
</dbReference>
<name>A0ABQ7JF23_9APIC</name>
<reference evidence="4 5" key="1">
    <citation type="journal article" date="2020" name="bioRxiv">
        <title>Metabolic contributions of an alphaproteobacterial endosymbiont in the apicomplexan Cardiosporidium cionae.</title>
        <authorList>
            <person name="Hunter E.S."/>
            <person name="Paight C.J."/>
            <person name="Lane C.E."/>
        </authorList>
    </citation>
    <scope>NUCLEOTIDE SEQUENCE [LARGE SCALE GENOMIC DNA]</scope>
    <source>
        <strain evidence="4">ESH_2018</strain>
    </source>
</reference>
<dbReference type="PROSITE" id="PS50005">
    <property type="entry name" value="TPR"/>
    <property type="match status" value="2"/>
</dbReference>
<evidence type="ECO:0000313" key="4">
    <source>
        <dbReference type="EMBL" id="KAF8822479.1"/>
    </source>
</evidence>
<evidence type="ECO:0000256" key="1">
    <source>
        <dbReference type="ARBA" id="ARBA00022737"/>
    </source>
</evidence>
<proteinExistence type="predicted"/>
<feature type="repeat" description="TPR" evidence="3">
    <location>
        <begin position="163"/>
        <end position="196"/>
    </location>
</feature>
<keyword evidence="5" id="KW-1185">Reference proteome</keyword>
<gene>
    <name evidence="4" type="ORF">IE077_004569</name>
</gene>
<dbReference type="SUPFAM" id="SSF48452">
    <property type="entry name" value="TPR-like"/>
    <property type="match status" value="1"/>
</dbReference>
<keyword evidence="2 3" id="KW-0802">TPR repeat</keyword>
<protein>
    <submittedName>
        <fullName evidence="4">Tetratricopeptide repeat-containing protein</fullName>
    </submittedName>
</protein>
<dbReference type="Pfam" id="PF13181">
    <property type="entry name" value="TPR_8"/>
    <property type="match status" value="1"/>
</dbReference>
<dbReference type="Proteomes" id="UP000823046">
    <property type="component" value="Unassembled WGS sequence"/>
</dbReference>